<comment type="caution">
    <text evidence="1">The sequence shown here is derived from an EMBL/GenBank/DDBJ whole genome shotgun (WGS) entry which is preliminary data.</text>
</comment>
<dbReference type="EMBL" id="QTSX02002939">
    <property type="protein sequence ID" value="KAJ9073034.1"/>
    <property type="molecule type" value="Genomic_DNA"/>
</dbReference>
<evidence type="ECO:0000313" key="2">
    <source>
        <dbReference type="Proteomes" id="UP001165960"/>
    </source>
</evidence>
<dbReference type="Proteomes" id="UP001165960">
    <property type="component" value="Unassembled WGS sequence"/>
</dbReference>
<organism evidence="1 2">
    <name type="scientific">Entomophthora muscae</name>
    <dbReference type="NCBI Taxonomy" id="34485"/>
    <lineage>
        <taxon>Eukaryota</taxon>
        <taxon>Fungi</taxon>
        <taxon>Fungi incertae sedis</taxon>
        <taxon>Zoopagomycota</taxon>
        <taxon>Entomophthoromycotina</taxon>
        <taxon>Entomophthoromycetes</taxon>
        <taxon>Entomophthorales</taxon>
        <taxon>Entomophthoraceae</taxon>
        <taxon>Entomophthora</taxon>
    </lineage>
</organism>
<accession>A0ACC2TEM2</accession>
<protein>
    <submittedName>
        <fullName evidence="1">Uncharacterized protein</fullName>
    </submittedName>
</protein>
<gene>
    <name evidence="1" type="ORF">DSO57_1020825</name>
</gene>
<name>A0ACC2TEM2_9FUNG</name>
<sequence length="568" mass="64068">MDPLIVKLRVLISYIPWLLHLLYYQVVDPCQEAGKHAVVGYVYAIKCYNSFPLTYDVEIMTLETLGKASSIDAQGRDITAELEMVRSKDHRTEHGFQRDLMKKYNQFQDSTYRYTSTCFSSFEFVQPFSVESTKEGLKIVKYPHHPSLVRKWREMGLDVESHVGSTILGIGELSALEYIKSYALSHVGTSQDPHARLALTLARTKRSAGKWVLDGGAFLTTRIAPMTPYLDMLLRRNNSIFSIKAPYLAISPTNFNSRASFRQQNCLKPQPHQSFYSPEAYSPDTSIFKMNKVSVYKLGSGGVLKIEQLSREDPKTQVTNVLSGLKALKNQNTSSLIIDLSDTTGDGVCTVKLLLKSLFNVDAQTLSHLRHNAILELVDDPAVYSLLNASRYLSIDGKKLHPSLLKATYHYRTRSRRFTPYTQPFVDSCPHDIPFTPNLMPDKVGILTNSICFGPCHLLVTHASHIPGIKFFNAGGFKNHAATLASNPDFDCLDLDNIISKITKYNGTSRKLLTFFPLPAKLSIPSRQFVKEKGFPLRFDQVMPHHQVIYPTSQLPTPAWETIFNLFL</sequence>
<proteinExistence type="predicted"/>
<reference evidence="1" key="1">
    <citation type="submission" date="2022-04" db="EMBL/GenBank/DDBJ databases">
        <title>Genome of the entomopathogenic fungus Entomophthora muscae.</title>
        <authorList>
            <person name="Elya C."/>
            <person name="Lovett B.R."/>
            <person name="Lee E."/>
            <person name="Macias A.M."/>
            <person name="Hajek A.E."/>
            <person name="De Bivort B.L."/>
            <person name="Kasson M.T."/>
            <person name="De Fine Licht H.H."/>
            <person name="Stajich J.E."/>
        </authorList>
    </citation>
    <scope>NUCLEOTIDE SEQUENCE</scope>
    <source>
        <strain evidence="1">Berkeley</strain>
    </source>
</reference>
<keyword evidence="2" id="KW-1185">Reference proteome</keyword>
<evidence type="ECO:0000313" key="1">
    <source>
        <dbReference type="EMBL" id="KAJ9073034.1"/>
    </source>
</evidence>